<keyword evidence="1" id="KW-0472">Membrane</keyword>
<accession>A0ABY4QST3</accession>
<evidence type="ECO:0000313" key="4">
    <source>
        <dbReference type="Proteomes" id="UP001056610"/>
    </source>
</evidence>
<keyword evidence="3" id="KW-0614">Plasmid</keyword>
<geneLocation type="plasmid" evidence="3 4">
    <name>unnamed</name>
</geneLocation>
<evidence type="ECO:0000259" key="2">
    <source>
        <dbReference type="Pfam" id="PF22289"/>
    </source>
</evidence>
<evidence type="ECO:0000256" key="1">
    <source>
        <dbReference type="SAM" id="Phobius"/>
    </source>
</evidence>
<feature type="domain" description="Dimethylamine monooxygenase subunit DmmA-like C-terminal" evidence="2">
    <location>
        <begin position="119"/>
        <end position="162"/>
    </location>
</feature>
<dbReference type="Pfam" id="PF22289">
    <property type="entry name" value="DmmA-like_C"/>
    <property type="match status" value="1"/>
</dbReference>
<proteinExistence type="predicted"/>
<keyword evidence="1" id="KW-0812">Transmembrane</keyword>
<keyword evidence="1" id="KW-1133">Transmembrane helix</keyword>
<organism evidence="3 4">
    <name type="scientific">Candidatus Mycobacterium methanotrophicum</name>
    <dbReference type="NCBI Taxonomy" id="2943498"/>
    <lineage>
        <taxon>Bacteria</taxon>
        <taxon>Bacillati</taxon>
        <taxon>Actinomycetota</taxon>
        <taxon>Actinomycetes</taxon>
        <taxon>Mycobacteriales</taxon>
        <taxon>Mycobacteriaceae</taxon>
        <taxon>Mycobacterium</taxon>
    </lineage>
</organism>
<dbReference type="NCBIfam" id="NF041259">
    <property type="entry name" value="mono_DmmA_fam"/>
    <property type="match status" value="1"/>
</dbReference>
<reference evidence="3" key="1">
    <citation type="submission" date="2022-05" db="EMBL/GenBank/DDBJ databases">
        <title>A methanotrophic Mycobacterium dominates a cave microbial ecosystem.</title>
        <authorList>
            <person name="Van Spanning R.J.M."/>
            <person name="Guan Q."/>
            <person name="Melkonian C."/>
            <person name="Gallant J."/>
            <person name="Polerecky L."/>
            <person name="Flot J.-F."/>
            <person name="Brandt B.W."/>
            <person name="Braster M."/>
            <person name="Iturbe Espinoza P."/>
            <person name="Aerts J."/>
            <person name="Meima-Franke M."/>
            <person name="Piersma S.R."/>
            <person name="Bunduc C."/>
            <person name="Ummels R."/>
            <person name="Pain A."/>
            <person name="Fleming E.J."/>
            <person name="van der Wel N."/>
            <person name="Gherman V.D."/>
            <person name="Sarbu S.M."/>
            <person name="Bodelier P.L.E."/>
            <person name="Bitter W."/>
        </authorList>
    </citation>
    <scope>NUCLEOTIDE SEQUENCE</scope>
    <source>
        <strain evidence="3">Sulfur Cave</strain>
        <plasmid evidence="3">unnamed</plasmid>
    </source>
</reference>
<dbReference type="EMBL" id="CP097321">
    <property type="protein sequence ID" value="UQX13607.1"/>
    <property type="molecule type" value="Genomic_DNA"/>
</dbReference>
<evidence type="ECO:0000313" key="3">
    <source>
        <dbReference type="EMBL" id="UQX13607.1"/>
    </source>
</evidence>
<feature type="transmembrane region" description="Helical" evidence="1">
    <location>
        <begin position="20"/>
        <end position="41"/>
    </location>
</feature>
<protein>
    <recommendedName>
        <fullName evidence="2">Dimethylamine monooxygenase subunit DmmA-like C-terminal domain-containing protein</fullName>
    </recommendedName>
</protein>
<gene>
    <name evidence="3" type="ORF">M5I08_25890</name>
</gene>
<sequence>MIDPADTSIPSWALGMGEPALYAAGAAYVFIGVGSAAAPILQTWRDDVADRSVESWVGEDVWSAGAVLVEALARARVGVRVAVAGPAGACLALRAAALNLGLEDDEFVAVTAGTGQLNVFCAHCRAATTATVDVGDTVVCSGCNRSLVVYQHVSRRSGQFLGYMDDAEVLVP</sequence>
<dbReference type="Proteomes" id="UP001056610">
    <property type="component" value="Plasmid unnamed"/>
</dbReference>
<dbReference type="InterPro" id="IPR048037">
    <property type="entry name" value="DmmA-like_C"/>
</dbReference>
<dbReference type="RefSeq" id="WP_219070584.1">
    <property type="nucleotide sequence ID" value="NZ_CAJUXY010000098.1"/>
</dbReference>
<name>A0ABY4QST3_9MYCO</name>
<keyword evidence="4" id="KW-1185">Reference proteome</keyword>